<dbReference type="Proteomes" id="UP001500618">
    <property type="component" value="Unassembled WGS sequence"/>
</dbReference>
<evidence type="ECO:0000313" key="2">
    <source>
        <dbReference type="Proteomes" id="UP001500618"/>
    </source>
</evidence>
<sequence length="216" mass="23655">MAELIAKPKRLLDRDREWSLLREFLLDPAVQLRQAIVSGRRRNGKSFLLEALTEAAGGLYLTAIQEEGRVLALQRFSELIAAHAGVRPGALRLDGWQDVLSTALDVVNRAPGASLLVIDELPYLLQHSPEVPGFLQLLYDQSQFGKAPGGRIVLCGSAMSIMSELLSGTKPLRGRAVLDLRLPAFDFRTARIHWGVEDPATALLVDSVLEPVTISV</sequence>
<name>A0ABN2JBW0_9ACTN</name>
<organism evidence="1 2">
    <name type="scientific">Fodinicola feengrottensis</name>
    <dbReference type="NCBI Taxonomy" id="435914"/>
    <lineage>
        <taxon>Bacteria</taxon>
        <taxon>Bacillati</taxon>
        <taxon>Actinomycetota</taxon>
        <taxon>Actinomycetes</taxon>
        <taxon>Mycobacteriales</taxon>
        <taxon>Fodinicola</taxon>
    </lineage>
</organism>
<accession>A0ABN2JBW0</accession>
<dbReference type="PANTHER" id="PTHR34704">
    <property type="entry name" value="ATPASE"/>
    <property type="match status" value="1"/>
</dbReference>
<dbReference type="InterPro" id="IPR027417">
    <property type="entry name" value="P-loop_NTPase"/>
</dbReference>
<gene>
    <name evidence="1" type="ORF">GCM10009765_82620</name>
</gene>
<reference evidence="1 2" key="1">
    <citation type="journal article" date="2019" name="Int. J. Syst. Evol. Microbiol.">
        <title>The Global Catalogue of Microorganisms (GCM) 10K type strain sequencing project: providing services to taxonomists for standard genome sequencing and annotation.</title>
        <authorList>
            <consortium name="The Broad Institute Genomics Platform"/>
            <consortium name="The Broad Institute Genome Sequencing Center for Infectious Disease"/>
            <person name="Wu L."/>
            <person name="Ma J."/>
        </authorList>
    </citation>
    <scope>NUCLEOTIDE SEQUENCE [LARGE SCALE GENOMIC DNA]</scope>
    <source>
        <strain evidence="1 2">JCM 14718</strain>
    </source>
</reference>
<proteinExistence type="predicted"/>
<dbReference type="RefSeq" id="WP_344315435.1">
    <property type="nucleotide sequence ID" value="NZ_BAAANY010000049.1"/>
</dbReference>
<protein>
    <recommendedName>
        <fullName evidence="3">ATP-binding protein</fullName>
    </recommendedName>
</protein>
<evidence type="ECO:0000313" key="1">
    <source>
        <dbReference type="EMBL" id="GAA1722003.1"/>
    </source>
</evidence>
<keyword evidence="2" id="KW-1185">Reference proteome</keyword>
<dbReference type="Gene3D" id="3.40.50.300">
    <property type="entry name" value="P-loop containing nucleotide triphosphate hydrolases"/>
    <property type="match status" value="1"/>
</dbReference>
<evidence type="ECO:0008006" key="3">
    <source>
        <dbReference type="Google" id="ProtNLM"/>
    </source>
</evidence>
<comment type="caution">
    <text evidence="1">The sequence shown here is derived from an EMBL/GenBank/DDBJ whole genome shotgun (WGS) entry which is preliminary data.</text>
</comment>
<dbReference type="PANTHER" id="PTHR34704:SF1">
    <property type="entry name" value="ATPASE"/>
    <property type="match status" value="1"/>
</dbReference>
<dbReference type="EMBL" id="BAAANY010000049">
    <property type="protein sequence ID" value="GAA1722003.1"/>
    <property type="molecule type" value="Genomic_DNA"/>
</dbReference>
<dbReference type="SUPFAM" id="SSF52540">
    <property type="entry name" value="P-loop containing nucleoside triphosphate hydrolases"/>
    <property type="match status" value="1"/>
</dbReference>